<reference evidence="2 3" key="1">
    <citation type="journal article" date="2021" name="Commun. Biol.">
        <title>The genome of Shorea leprosula (Dipterocarpaceae) highlights the ecological relevance of drought in aseasonal tropical rainforests.</title>
        <authorList>
            <person name="Ng K.K.S."/>
            <person name="Kobayashi M.J."/>
            <person name="Fawcett J.A."/>
            <person name="Hatakeyama M."/>
            <person name="Paape T."/>
            <person name="Ng C.H."/>
            <person name="Ang C.C."/>
            <person name="Tnah L.H."/>
            <person name="Lee C.T."/>
            <person name="Nishiyama T."/>
            <person name="Sese J."/>
            <person name="O'Brien M.J."/>
            <person name="Copetti D."/>
            <person name="Mohd Noor M.I."/>
            <person name="Ong R.C."/>
            <person name="Putra M."/>
            <person name="Sireger I.Z."/>
            <person name="Indrioko S."/>
            <person name="Kosugi Y."/>
            <person name="Izuno A."/>
            <person name="Isagi Y."/>
            <person name="Lee S.L."/>
            <person name="Shimizu K.K."/>
        </authorList>
    </citation>
    <scope>NUCLEOTIDE SEQUENCE [LARGE SCALE GENOMIC DNA]</scope>
    <source>
        <strain evidence="2">214</strain>
    </source>
</reference>
<organism evidence="2 3">
    <name type="scientific">Rubroshorea leprosula</name>
    <dbReference type="NCBI Taxonomy" id="152421"/>
    <lineage>
        <taxon>Eukaryota</taxon>
        <taxon>Viridiplantae</taxon>
        <taxon>Streptophyta</taxon>
        <taxon>Embryophyta</taxon>
        <taxon>Tracheophyta</taxon>
        <taxon>Spermatophyta</taxon>
        <taxon>Magnoliopsida</taxon>
        <taxon>eudicotyledons</taxon>
        <taxon>Gunneridae</taxon>
        <taxon>Pentapetalae</taxon>
        <taxon>rosids</taxon>
        <taxon>malvids</taxon>
        <taxon>Malvales</taxon>
        <taxon>Dipterocarpaceae</taxon>
        <taxon>Rubroshorea</taxon>
    </lineage>
</organism>
<evidence type="ECO:0000313" key="2">
    <source>
        <dbReference type="EMBL" id="GKU90628.1"/>
    </source>
</evidence>
<dbReference type="Proteomes" id="UP001054252">
    <property type="component" value="Unassembled WGS sequence"/>
</dbReference>
<proteinExistence type="predicted"/>
<dbReference type="PANTHER" id="PTHR31170">
    <property type="entry name" value="BNAC04G53230D PROTEIN"/>
    <property type="match status" value="1"/>
</dbReference>
<dbReference type="InterPro" id="IPR004158">
    <property type="entry name" value="DUF247_pln"/>
</dbReference>
<accession>A0AAV5HY24</accession>
<dbReference type="EMBL" id="BPVZ01000004">
    <property type="protein sequence ID" value="GKU90628.1"/>
    <property type="molecule type" value="Genomic_DNA"/>
</dbReference>
<comment type="caution">
    <text evidence="2">The sequence shown here is derived from an EMBL/GenBank/DDBJ whole genome shotgun (WGS) entry which is preliminary data.</text>
</comment>
<keyword evidence="1" id="KW-0472">Membrane</keyword>
<evidence type="ECO:0000256" key="1">
    <source>
        <dbReference type="SAM" id="Phobius"/>
    </source>
</evidence>
<evidence type="ECO:0000313" key="3">
    <source>
        <dbReference type="Proteomes" id="UP001054252"/>
    </source>
</evidence>
<name>A0AAV5HY24_9ROSI</name>
<dbReference type="Pfam" id="PF03140">
    <property type="entry name" value="DUF247"/>
    <property type="match status" value="1"/>
</dbReference>
<keyword evidence="1" id="KW-1133">Transmembrane helix</keyword>
<keyword evidence="3" id="KW-1185">Reference proteome</keyword>
<sequence>MSMCHTPVRRGEIEELQRDPFMAEGDNRAEHLALDVHWTIKYKKLLLEDSTISPATCIFRVPDTLKMQNPQAYEPYFFSLGPWHFGKPHLMDAQKYKMYFLEQLVCRFPSPDDKIKELEVVISQVKNEALECYGGWGAINVDSRQEFEKILLLDGCFIIEMLRKLNALIAVHYSDLFIFSNAMCPIWCHDLFLIENQIPWFVLERLYEQTRVSEQDKPLVALAIDVFYWIFSYDKLQLRPLRINHILDLAWHYLGRSSEPPRSDGEHFALNRHNIPSATRLRQAGIKFRRVKSRRILDVKLNNGVLEIPSLLIHPTTETIFRNLISFEQCYRFHPPKVTCYAKLLNGLVDTPEDVDLLSRDDIFNNWLSAEDVSHFVNRLHNGTNMDCLYYARLCSDVRDYCQRWWPKWRAFYIHNYFTKPWAIISQAFAITILVLTILQVILK</sequence>
<feature type="transmembrane region" description="Helical" evidence="1">
    <location>
        <begin position="422"/>
        <end position="443"/>
    </location>
</feature>
<protein>
    <submittedName>
        <fullName evidence="2">Uncharacterized protein</fullName>
    </submittedName>
</protein>
<dbReference type="PANTHER" id="PTHR31170:SF17">
    <property type="match status" value="1"/>
</dbReference>
<dbReference type="AlphaFoldDB" id="A0AAV5HY24"/>
<keyword evidence="1" id="KW-0812">Transmembrane</keyword>
<gene>
    <name evidence="2" type="ORF">SLEP1_g4598</name>
</gene>